<gene>
    <name evidence="2" type="ORF">SC09_contig4orf00946</name>
</gene>
<dbReference type="Proteomes" id="UP000032247">
    <property type="component" value="Unassembled WGS sequence"/>
</dbReference>
<protein>
    <submittedName>
        <fullName evidence="2">Oxidoreductase</fullName>
    </submittedName>
</protein>
<feature type="domain" description="NAD(P)-binding" evidence="1">
    <location>
        <begin position="7"/>
        <end position="199"/>
    </location>
</feature>
<evidence type="ECO:0000313" key="2">
    <source>
        <dbReference type="EMBL" id="KIU05981.1"/>
    </source>
</evidence>
<evidence type="ECO:0000313" key="3">
    <source>
        <dbReference type="Proteomes" id="UP000032247"/>
    </source>
</evidence>
<dbReference type="PATRIC" id="fig|1423.173.peg.4524"/>
<evidence type="ECO:0000259" key="1">
    <source>
        <dbReference type="Pfam" id="PF13460"/>
    </source>
</evidence>
<reference evidence="2 3" key="1">
    <citation type="submission" date="2014-12" db="EMBL/GenBank/DDBJ databases">
        <title>Comparative genome analysis of Bacillus coagulans HM-08, Clostridium butyricum HM-68, Bacillus subtilis HM-66 and Bacillus licheniformis BL-09.</title>
        <authorList>
            <person name="Zhang H."/>
        </authorList>
    </citation>
    <scope>NUCLEOTIDE SEQUENCE [LARGE SCALE GENOMIC DNA]</scope>
    <source>
        <strain evidence="2 3">HM-66</strain>
    </source>
</reference>
<sequence length="213" mass="23154">MKIGIIGASGKAGNEILKEAKTRGHEVTAIVRNASKVQEQDVAVLEKDVFELTAEDIKPFDAVVNAFGAAPGQEHLHVEAGRALISILKDAKHTRLLVVGGAGSLFVDEAKTTRLMDTPKFPKEYLPTASNQGENLKDLQQTDSISWTFLSPAAFFDPAGKRTGSYQKGKDNVIVNAKGDSYISYADYAIAVLDELEHPEHKNERFTVVSEAE</sequence>
<dbReference type="InterPro" id="IPR036291">
    <property type="entry name" value="NAD(P)-bd_dom_sf"/>
</dbReference>
<name>A0A0D1KS18_BACIU</name>
<dbReference type="STRING" id="483913.AN935_18500"/>
<dbReference type="Gene3D" id="3.40.50.720">
    <property type="entry name" value="NAD(P)-binding Rossmann-like Domain"/>
    <property type="match status" value="1"/>
</dbReference>
<dbReference type="AlphaFoldDB" id="A0A0D1KS18"/>
<organism evidence="2 3">
    <name type="scientific">Bacillus subtilis</name>
    <dbReference type="NCBI Taxonomy" id="1423"/>
    <lineage>
        <taxon>Bacteria</taxon>
        <taxon>Bacillati</taxon>
        <taxon>Bacillota</taxon>
        <taxon>Bacilli</taxon>
        <taxon>Bacillales</taxon>
        <taxon>Bacillaceae</taxon>
        <taxon>Bacillus</taxon>
    </lineage>
</organism>
<dbReference type="SUPFAM" id="SSF51735">
    <property type="entry name" value="NAD(P)-binding Rossmann-fold domains"/>
    <property type="match status" value="1"/>
</dbReference>
<comment type="caution">
    <text evidence="2">The sequence shown here is derived from an EMBL/GenBank/DDBJ whole genome shotgun (WGS) entry which is preliminary data.</text>
</comment>
<dbReference type="Pfam" id="PF13460">
    <property type="entry name" value="NAD_binding_10"/>
    <property type="match status" value="1"/>
</dbReference>
<dbReference type="InterPro" id="IPR051606">
    <property type="entry name" value="Polyketide_Oxido-like"/>
</dbReference>
<proteinExistence type="predicted"/>
<dbReference type="PANTHER" id="PTHR43355:SF2">
    <property type="entry name" value="FLAVIN REDUCTASE (NADPH)"/>
    <property type="match status" value="1"/>
</dbReference>
<dbReference type="CDD" id="cd05244">
    <property type="entry name" value="BVR-B_like_SDR_a"/>
    <property type="match status" value="1"/>
</dbReference>
<dbReference type="InterPro" id="IPR016040">
    <property type="entry name" value="NAD(P)-bd_dom"/>
</dbReference>
<dbReference type="GO" id="GO:0016646">
    <property type="term" value="F:oxidoreductase activity, acting on the CH-NH group of donors, NAD or NADP as acceptor"/>
    <property type="evidence" value="ECO:0007669"/>
    <property type="project" value="TreeGrafter"/>
</dbReference>
<accession>A0A0D1KS18</accession>
<dbReference type="PANTHER" id="PTHR43355">
    <property type="entry name" value="FLAVIN REDUCTASE (NADPH)"/>
    <property type="match status" value="1"/>
</dbReference>
<dbReference type="EMBL" id="JXBC01000013">
    <property type="protein sequence ID" value="KIU05981.1"/>
    <property type="molecule type" value="Genomic_DNA"/>
</dbReference>